<keyword evidence="2" id="KW-0472">Membrane</keyword>
<dbReference type="Proteomes" id="UP000270697">
    <property type="component" value="Unassembled WGS sequence"/>
</dbReference>
<evidence type="ECO:0000256" key="2">
    <source>
        <dbReference type="SAM" id="Phobius"/>
    </source>
</evidence>
<evidence type="ECO:0000313" key="5">
    <source>
        <dbReference type="Proteomes" id="UP000199398"/>
    </source>
</evidence>
<dbReference type="Proteomes" id="UP000199398">
    <property type="component" value="Unassembled WGS sequence"/>
</dbReference>
<protein>
    <submittedName>
        <fullName evidence="4">Uncharacterized protein</fullName>
    </submittedName>
</protein>
<proteinExistence type="predicted"/>
<keyword evidence="2" id="KW-0812">Transmembrane</keyword>
<reference evidence="4 5" key="1">
    <citation type="submission" date="2016-10" db="EMBL/GenBank/DDBJ databases">
        <authorList>
            <person name="de Groot N.N."/>
        </authorList>
    </citation>
    <scope>NUCLEOTIDE SEQUENCE [LARGE SCALE GENOMIC DNA]</scope>
    <source>
        <strain evidence="4 5">CPCC 201259</strain>
    </source>
</reference>
<evidence type="ECO:0000313" key="6">
    <source>
        <dbReference type="Proteomes" id="UP000270697"/>
    </source>
</evidence>
<accession>A0A1I4S3X6</accession>
<keyword evidence="2" id="KW-1133">Transmembrane helix</keyword>
<evidence type="ECO:0000313" key="4">
    <source>
        <dbReference type="EMBL" id="SFM59159.1"/>
    </source>
</evidence>
<reference evidence="3 6" key="2">
    <citation type="submission" date="2018-10" db="EMBL/GenBank/DDBJ databases">
        <title>Sequencing the genomes of 1000 actinobacteria strains.</title>
        <authorList>
            <person name="Klenk H.-P."/>
        </authorList>
    </citation>
    <scope>NUCLEOTIDE SEQUENCE [LARGE SCALE GENOMIC DNA]</scope>
    <source>
        <strain evidence="3 6">DSM 45119</strain>
    </source>
</reference>
<name>A0A1I4S3X6_9PSEU</name>
<evidence type="ECO:0000256" key="1">
    <source>
        <dbReference type="SAM" id="MobiDB-lite"/>
    </source>
</evidence>
<gene>
    <name evidence="3" type="ORF">ATL45_5996</name>
    <name evidence="4" type="ORF">SAMN05421805_101826</name>
</gene>
<feature type="region of interest" description="Disordered" evidence="1">
    <location>
        <begin position="60"/>
        <end position="86"/>
    </location>
</feature>
<evidence type="ECO:0000313" key="3">
    <source>
        <dbReference type="EMBL" id="RKT87576.1"/>
    </source>
</evidence>
<dbReference type="AlphaFoldDB" id="A0A1I4S3X6"/>
<dbReference type="EMBL" id="FOUP01000001">
    <property type="protein sequence ID" value="SFM59159.1"/>
    <property type="molecule type" value="Genomic_DNA"/>
</dbReference>
<feature type="transmembrane region" description="Helical" evidence="2">
    <location>
        <begin position="16"/>
        <end position="34"/>
    </location>
</feature>
<feature type="compositionally biased region" description="Basic and acidic residues" evidence="1">
    <location>
        <begin position="72"/>
        <end position="83"/>
    </location>
</feature>
<dbReference type="EMBL" id="RBXX01000002">
    <property type="protein sequence ID" value="RKT87576.1"/>
    <property type="molecule type" value="Genomic_DNA"/>
</dbReference>
<organism evidence="4 5">
    <name type="scientific">Saccharopolyspora antimicrobica</name>
    <dbReference type="NCBI Taxonomy" id="455193"/>
    <lineage>
        <taxon>Bacteria</taxon>
        <taxon>Bacillati</taxon>
        <taxon>Actinomycetota</taxon>
        <taxon>Actinomycetes</taxon>
        <taxon>Pseudonocardiales</taxon>
        <taxon>Pseudonocardiaceae</taxon>
        <taxon>Saccharopolyspora</taxon>
    </lineage>
</organism>
<keyword evidence="6" id="KW-1185">Reference proteome</keyword>
<sequence>MLNNVPQAQDLRTDRLSPPVALCVLLVVLVSGLMHSAKESAAAYESYAFAAEAHAFHEADDAAGGEIPEAGRPPDDHYDENQRRSLHNVRIQALKRPFQ</sequence>